<dbReference type="EMBL" id="JAHCMY010000006">
    <property type="protein sequence ID" value="MBS9524752.1"/>
    <property type="molecule type" value="Genomic_DNA"/>
</dbReference>
<dbReference type="AlphaFoldDB" id="A0AAP2G1U5"/>
<feature type="signal peptide" evidence="1">
    <location>
        <begin position="1"/>
        <end position="22"/>
    </location>
</feature>
<dbReference type="RefSeq" id="WP_213945611.1">
    <property type="nucleotide sequence ID" value="NZ_JAHBGI010000012.1"/>
</dbReference>
<dbReference type="PROSITE" id="PS51257">
    <property type="entry name" value="PROKAR_LIPOPROTEIN"/>
    <property type="match status" value="1"/>
</dbReference>
<comment type="caution">
    <text evidence="2">The sequence shown here is derived from an EMBL/GenBank/DDBJ whole genome shotgun (WGS) entry which is preliminary data.</text>
</comment>
<keyword evidence="3" id="KW-1185">Reference proteome</keyword>
<proteinExistence type="predicted"/>
<organism evidence="2 3">
    <name type="scientific">Litoribacter ruber</name>
    <dbReference type="NCBI Taxonomy" id="702568"/>
    <lineage>
        <taxon>Bacteria</taxon>
        <taxon>Pseudomonadati</taxon>
        <taxon>Bacteroidota</taxon>
        <taxon>Cytophagia</taxon>
        <taxon>Cytophagales</taxon>
        <taxon>Cyclobacteriaceae</taxon>
        <taxon>Litoribacter</taxon>
    </lineage>
</organism>
<accession>A0AAP2G1U5</accession>
<protein>
    <recommendedName>
        <fullName evidence="4">DUF1735 domain-containing protein</fullName>
    </recommendedName>
</protein>
<sequence length="144" mass="15763">MMMKKYIAILTMIMMVGLTSCFEEYDEGYDLVGRVASIPVFTVSSTTAAPGADVTANFRYYSEHEPVTNLRLIQIIGGNETVAASKDITGHNLRDSYEDSFTYTVPADLEPGTAITLWIEVETANSLTNRGSINRVVTVAQPAE</sequence>
<dbReference type="Proteomes" id="UP001319104">
    <property type="component" value="Unassembled WGS sequence"/>
</dbReference>
<evidence type="ECO:0000313" key="2">
    <source>
        <dbReference type="EMBL" id="MBS9524752.1"/>
    </source>
</evidence>
<evidence type="ECO:0000313" key="3">
    <source>
        <dbReference type="Proteomes" id="UP001319104"/>
    </source>
</evidence>
<evidence type="ECO:0008006" key="4">
    <source>
        <dbReference type="Google" id="ProtNLM"/>
    </source>
</evidence>
<keyword evidence="1" id="KW-0732">Signal</keyword>
<name>A0AAP2G1U5_9BACT</name>
<evidence type="ECO:0000256" key="1">
    <source>
        <dbReference type="SAM" id="SignalP"/>
    </source>
</evidence>
<reference evidence="2 3" key="1">
    <citation type="submission" date="2021-05" db="EMBL/GenBank/DDBJ databases">
        <authorList>
            <person name="Zhang Z.D."/>
            <person name="Osman G."/>
        </authorList>
    </citation>
    <scope>NUCLEOTIDE SEQUENCE [LARGE SCALE GENOMIC DNA]</scope>
    <source>
        <strain evidence="2 3">KCTC 32217</strain>
    </source>
</reference>
<feature type="chain" id="PRO_5042884363" description="DUF1735 domain-containing protein" evidence="1">
    <location>
        <begin position="23"/>
        <end position="144"/>
    </location>
</feature>
<gene>
    <name evidence="2" type="ORF">KI659_12100</name>
</gene>